<comment type="caution">
    <text evidence="3">The sequence shown here is derived from an EMBL/GenBank/DDBJ whole genome shotgun (WGS) entry which is preliminary data.</text>
</comment>
<dbReference type="InterPro" id="IPR018247">
    <property type="entry name" value="EF_Hand_1_Ca_BS"/>
</dbReference>
<organism evidence="3 4">
    <name type="scientific">Vogesella amnigena</name>
    <dbReference type="NCBI Taxonomy" id="1507449"/>
    <lineage>
        <taxon>Bacteria</taxon>
        <taxon>Pseudomonadati</taxon>
        <taxon>Pseudomonadota</taxon>
        <taxon>Betaproteobacteria</taxon>
        <taxon>Neisseriales</taxon>
        <taxon>Chromobacteriaceae</taxon>
        <taxon>Vogesella</taxon>
    </lineage>
</organism>
<feature type="compositionally biased region" description="Polar residues" evidence="1">
    <location>
        <begin position="1"/>
        <end position="13"/>
    </location>
</feature>
<evidence type="ECO:0000259" key="2">
    <source>
        <dbReference type="PROSITE" id="PS50222"/>
    </source>
</evidence>
<evidence type="ECO:0000313" key="4">
    <source>
        <dbReference type="Proteomes" id="UP001595636"/>
    </source>
</evidence>
<dbReference type="PROSITE" id="PS00018">
    <property type="entry name" value="EF_HAND_1"/>
    <property type="match status" value="1"/>
</dbReference>
<protein>
    <recommendedName>
        <fullName evidence="2">EF-hand domain-containing protein</fullName>
    </recommendedName>
</protein>
<sequence length="235" mass="24220">MTSAIGSYGSYQSMMPAMQGPRPRRPEASDIAAQIFSELDTGQQGYLQESDFSDVLGASGSSDGAELFAALDGDSDGKLTQDELTSKLQEIASQLDSGFNAMRTQGMPQMMAGGMQGMGGMPPPPPPGDDEGLDAEQLSAMASSASENGDTTAAERFANLAANLDAADTDGDGKVSFQESIAYQQAQNGSSSADASGSDSQGGGVNERSLQRLLGMLRLYGNSDDSSSQQLSIAA</sequence>
<feature type="region of interest" description="Disordered" evidence="1">
    <location>
        <begin position="118"/>
        <end position="154"/>
    </location>
</feature>
<feature type="domain" description="EF-hand" evidence="2">
    <location>
        <begin position="59"/>
        <end position="94"/>
    </location>
</feature>
<dbReference type="Pfam" id="PF13202">
    <property type="entry name" value="EF-hand_5"/>
    <property type="match status" value="2"/>
</dbReference>
<dbReference type="EMBL" id="JBHRYH010000005">
    <property type="protein sequence ID" value="MFC3625049.1"/>
    <property type="molecule type" value="Genomic_DNA"/>
</dbReference>
<dbReference type="InterPro" id="IPR011992">
    <property type="entry name" value="EF-hand-dom_pair"/>
</dbReference>
<feature type="compositionally biased region" description="Polar residues" evidence="1">
    <location>
        <begin position="140"/>
        <end position="151"/>
    </location>
</feature>
<evidence type="ECO:0000256" key="1">
    <source>
        <dbReference type="SAM" id="MobiDB-lite"/>
    </source>
</evidence>
<dbReference type="RefSeq" id="WP_390276449.1">
    <property type="nucleotide sequence ID" value="NZ_JBHRYH010000005.1"/>
</dbReference>
<dbReference type="Gene3D" id="1.10.238.10">
    <property type="entry name" value="EF-hand"/>
    <property type="match status" value="1"/>
</dbReference>
<feature type="compositionally biased region" description="Low complexity" evidence="1">
    <location>
        <begin position="184"/>
        <end position="199"/>
    </location>
</feature>
<dbReference type="SUPFAM" id="SSF47473">
    <property type="entry name" value="EF-hand"/>
    <property type="match status" value="1"/>
</dbReference>
<gene>
    <name evidence="3" type="ORF">ACFOKJ_02680</name>
</gene>
<evidence type="ECO:0000313" key="3">
    <source>
        <dbReference type="EMBL" id="MFC3625049.1"/>
    </source>
</evidence>
<feature type="region of interest" description="Disordered" evidence="1">
    <location>
        <begin position="167"/>
        <end position="209"/>
    </location>
</feature>
<dbReference type="InterPro" id="IPR002048">
    <property type="entry name" value="EF_hand_dom"/>
</dbReference>
<dbReference type="PROSITE" id="PS50222">
    <property type="entry name" value="EF_HAND_2"/>
    <property type="match status" value="1"/>
</dbReference>
<reference evidence="4" key="1">
    <citation type="journal article" date="2019" name="Int. J. Syst. Evol. Microbiol.">
        <title>The Global Catalogue of Microorganisms (GCM) 10K type strain sequencing project: providing services to taxonomists for standard genome sequencing and annotation.</title>
        <authorList>
            <consortium name="The Broad Institute Genomics Platform"/>
            <consortium name="The Broad Institute Genome Sequencing Center for Infectious Disease"/>
            <person name="Wu L."/>
            <person name="Ma J."/>
        </authorList>
    </citation>
    <scope>NUCLEOTIDE SEQUENCE [LARGE SCALE GENOMIC DNA]</scope>
    <source>
        <strain evidence="4">KCTC 42195</strain>
    </source>
</reference>
<name>A0ABV7TQP7_9NEIS</name>
<dbReference type="Proteomes" id="UP001595636">
    <property type="component" value="Unassembled WGS sequence"/>
</dbReference>
<keyword evidence="4" id="KW-1185">Reference proteome</keyword>
<feature type="region of interest" description="Disordered" evidence="1">
    <location>
        <begin position="1"/>
        <end position="30"/>
    </location>
</feature>
<proteinExistence type="predicted"/>
<accession>A0ABV7TQP7</accession>